<accession>A0A0C9XHC5</accession>
<dbReference type="InterPro" id="IPR036691">
    <property type="entry name" value="Endo/exonu/phosph_ase_sf"/>
</dbReference>
<sequence length="831" mass="92996">KLDVANRDFQTLIGGPPGQLLPPPPSSNNSATSSSGGPTPSASSTPAAPPGLLPHAPKSTPRQVDEQRRSSVKRQRTMSEPAEEQVVAANLTAEVDMVVEDAIPAVEVNQTRSKISKTLPFHDYDIYEESGEPADNHHIFKWGVVVGVRKDIQVAQRVEITQRSLKGRVVAIDIILPTLDGGFFGHRIIGAYAPWNPGGAGNVRLFWDDVAQLCLSSPTSWTMAGDFNATISSLERASGGADAREQYRRFIQIIDGHDLWSDNDERSRSRDWTCRGHGSQMEGNIIDRIVTSKLTLVDAGIFVADRHNDFIPFTDHRAIVGQLSHSSPMAVTASSSSLFGPPSRRSAMLSHVKVPLKQEKVKYDFFCDKVDTQIKAECIGKCPVIDDESFTRRYKELSSVLKKVSEEVFGRTTPFVKQQDDVTNKQIKDTVRELRAVGGAIHLEKFGQTARISLKATHVYHLAAAEFQLDPGSSETLLHFLTRRRRLLHKRLFAERSKEIILRAKLFSKNQIYMALRGGSTKKLVQSYPFIPLPLVVNDLDSPQKLICDPEGVKSTTRKYFTRLYDHSGIPELPKLWLTTPSVVDVKDRVTNNPFLWPRSASLMDFRALLRRGNNRPSPGPDGWEKWIIKSLSDDALNLVLDLHNYQVMNSRFPGDIKDMWLTMFHKRDVRTNLSNWRGLLLSNVLANSPMAWLNCSLIQYSSEKRILPDTQVAAQPGVQTRDLMSFLASVKYWATRHKEPVYALKRDQIKGFDYLAPEGFHDAIRSYGLPESIIDIDKAAQKDTKCFIRTAYGVTVPIVVSDVNKQGGPLSPIKSTFTTSLGHYYLNDLM</sequence>
<organism evidence="2 3">
    <name type="scientific">Laccaria amethystina LaAM-08-1</name>
    <dbReference type="NCBI Taxonomy" id="1095629"/>
    <lineage>
        <taxon>Eukaryota</taxon>
        <taxon>Fungi</taxon>
        <taxon>Dikarya</taxon>
        <taxon>Basidiomycota</taxon>
        <taxon>Agaricomycotina</taxon>
        <taxon>Agaricomycetes</taxon>
        <taxon>Agaricomycetidae</taxon>
        <taxon>Agaricales</taxon>
        <taxon>Agaricineae</taxon>
        <taxon>Hydnangiaceae</taxon>
        <taxon>Laccaria</taxon>
    </lineage>
</organism>
<reference evidence="2 3" key="1">
    <citation type="submission" date="2014-04" db="EMBL/GenBank/DDBJ databases">
        <authorList>
            <consortium name="DOE Joint Genome Institute"/>
            <person name="Kuo A."/>
            <person name="Kohler A."/>
            <person name="Nagy L.G."/>
            <person name="Floudas D."/>
            <person name="Copeland A."/>
            <person name="Barry K.W."/>
            <person name="Cichocki N."/>
            <person name="Veneault-Fourrey C."/>
            <person name="LaButti K."/>
            <person name="Lindquist E.A."/>
            <person name="Lipzen A."/>
            <person name="Lundell T."/>
            <person name="Morin E."/>
            <person name="Murat C."/>
            <person name="Sun H."/>
            <person name="Tunlid A."/>
            <person name="Henrissat B."/>
            <person name="Grigoriev I.V."/>
            <person name="Hibbett D.S."/>
            <person name="Martin F."/>
            <person name="Nordberg H.P."/>
            <person name="Cantor M.N."/>
            <person name="Hua S.X."/>
        </authorList>
    </citation>
    <scope>NUCLEOTIDE SEQUENCE [LARGE SCALE GENOMIC DNA]</scope>
    <source>
        <strain evidence="2 3">LaAM-08-1</strain>
    </source>
</reference>
<dbReference type="Proteomes" id="UP000054477">
    <property type="component" value="Unassembled WGS sequence"/>
</dbReference>
<feature type="non-terminal residue" evidence="2">
    <location>
        <position position="831"/>
    </location>
</feature>
<gene>
    <name evidence="2" type="ORF">K443DRAFT_11320</name>
</gene>
<dbReference type="OrthoDB" id="445826at2759"/>
<evidence type="ECO:0000256" key="1">
    <source>
        <dbReference type="SAM" id="MobiDB-lite"/>
    </source>
</evidence>
<feature type="region of interest" description="Disordered" evidence="1">
    <location>
        <begin position="1"/>
        <end position="84"/>
    </location>
</feature>
<dbReference type="AlphaFoldDB" id="A0A0C9XHC5"/>
<feature type="compositionally biased region" description="Low complexity" evidence="1">
    <location>
        <begin position="27"/>
        <end position="46"/>
    </location>
</feature>
<name>A0A0C9XHC5_9AGAR</name>
<dbReference type="SUPFAM" id="SSF56219">
    <property type="entry name" value="DNase I-like"/>
    <property type="match status" value="1"/>
</dbReference>
<evidence type="ECO:0000313" key="2">
    <source>
        <dbReference type="EMBL" id="KIJ95502.1"/>
    </source>
</evidence>
<dbReference type="EMBL" id="KN838753">
    <property type="protein sequence ID" value="KIJ95502.1"/>
    <property type="molecule type" value="Genomic_DNA"/>
</dbReference>
<dbReference type="HOGENOM" id="CLU_341487_0_0_1"/>
<dbReference type="Gene3D" id="3.60.10.10">
    <property type="entry name" value="Endonuclease/exonuclease/phosphatase"/>
    <property type="match status" value="1"/>
</dbReference>
<feature type="non-terminal residue" evidence="2">
    <location>
        <position position="1"/>
    </location>
</feature>
<protein>
    <recommendedName>
        <fullName evidence="4">Reverse transcriptase domain-containing protein</fullName>
    </recommendedName>
</protein>
<reference evidence="3" key="2">
    <citation type="submission" date="2015-01" db="EMBL/GenBank/DDBJ databases">
        <title>Evolutionary Origins and Diversification of the Mycorrhizal Mutualists.</title>
        <authorList>
            <consortium name="DOE Joint Genome Institute"/>
            <consortium name="Mycorrhizal Genomics Consortium"/>
            <person name="Kohler A."/>
            <person name="Kuo A."/>
            <person name="Nagy L.G."/>
            <person name="Floudas D."/>
            <person name="Copeland A."/>
            <person name="Barry K.W."/>
            <person name="Cichocki N."/>
            <person name="Veneault-Fourrey C."/>
            <person name="LaButti K."/>
            <person name="Lindquist E.A."/>
            <person name="Lipzen A."/>
            <person name="Lundell T."/>
            <person name="Morin E."/>
            <person name="Murat C."/>
            <person name="Riley R."/>
            <person name="Ohm R."/>
            <person name="Sun H."/>
            <person name="Tunlid A."/>
            <person name="Henrissat B."/>
            <person name="Grigoriev I.V."/>
            <person name="Hibbett D.S."/>
            <person name="Martin F."/>
        </authorList>
    </citation>
    <scope>NUCLEOTIDE SEQUENCE [LARGE SCALE GENOMIC DNA]</scope>
    <source>
        <strain evidence="3">LaAM-08-1</strain>
    </source>
</reference>
<keyword evidence="3" id="KW-1185">Reference proteome</keyword>
<proteinExistence type="predicted"/>
<evidence type="ECO:0008006" key="4">
    <source>
        <dbReference type="Google" id="ProtNLM"/>
    </source>
</evidence>
<evidence type="ECO:0000313" key="3">
    <source>
        <dbReference type="Proteomes" id="UP000054477"/>
    </source>
</evidence>